<dbReference type="FunFam" id="1.20.58.760:FF:000001">
    <property type="entry name" value="ATP-dependent zinc metalloprotease FtsH"/>
    <property type="match status" value="1"/>
</dbReference>
<dbReference type="Gene3D" id="3.40.50.300">
    <property type="entry name" value="P-loop containing nucleotide triphosphate hydrolases"/>
    <property type="match status" value="1"/>
</dbReference>
<dbReference type="InterPro" id="IPR000642">
    <property type="entry name" value="Peptidase_M41"/>
</dbReference>
<dbReference type="GO" id="GO:0005886">
    <property type="term" value="C:plasma membrane"/>
    <property type="evidence" value="ECO:0007669"/>
    <property type="project" value="UniProtKB-SubCell"/>
</dbReference>
<evidence type="ECO:0000256" key="2">
    <source>
        <dbReference type="ARBA" id="ARBA00010044"/>
    </source>
</evidence>
<keyword evidence="14" id="KW-1003">Cell membrane</keyword>
<evidence type="ECO:0000256" key="15">
    <source>
        <dbReference type="RuleBase" id="RU003651"/>
    </source>
</evidence>
<dbReference type="EC" id="3.4.24.-" evidence="14"/>
<evidence type="ECO:0000256" key="1">
    <source>
        <dbReference type="ARBA" id="ARBA00004370"/>
    </source>
</evidence>
<feature type="binding site" evidence="14">
    <location>
        <position position="343"/>
    </location>
    <ligand>
        <name>Zn(2+)</name>
        <dbReference type="ChEBI" id="CHEBI:29105"/>
        <note>catalytic</note>
    </ligand>
</feature>
<dbReference type="GO" id="GO:0016887">
    <property type="term" value="F:ATP hydrolysis activity"/>
    <property type="evidence" value="ECO:0007669"/>
    <property type="project" value="UniProtKB-UniRule"/>
</dbReference>
<dbReference type="InterPro" id="IPR027417">
    <property type="entry name" value="P-loop_NTPase"/>
</dbReference>
<evidence type="ECO:0000256" key="8">
    <source>
        <dbReference type="ARBA" id="ARBA00022833"/>
    </source>
</evidence>
<comment type="caution">
    <text evidence="17">The sequence shown here is derived from an EMBL/GenBank/DDBJ whole genome shotgun (WGS) entry which is preliminary data.</text>
</comment>
<dbReference type="PANTHER" id="PTHR23076">
    <property type="entry name" value="METALLOPROTEASE M41 FTSH"/>
    <property type="match status" value="1"/>
</dbReference>
<keyword evidence="3 14" id="KW-0645">Protease</keyword>
<dbReference type="NCBIfam" id="TIGR01241">
    <property type="entry name" value="FtsH_fam"/>
    <property type="match status" value="1"/>
</dbReference>
<comment type="cofactor">
    <cofactor evidence="14">
        <name>Zn(2+)</name>
        <dbReference type="ChEBI" id="CHEBI:29105"/>
    </cofactor>
    <text evidence="14">Binds 1 zinc ion per subunit.</text>
</comment>
<evidence type="ECO:0000256" key="12">
    <source>
        <dbReference type="ARBA" id="ARBA00023136"/>
    </source>
</evidence>
<dbReference type="GO" id="GO:0008270">
    <property type="term" value="F:zinc ion binding"/>
    <property type="evidence" value="ECO:0007669"/>
    <property type="project" value="UniProtKB-UniRule"/>
</dbReference>
<dbReference type="FunFam" id="3.40.50.300:FF:000001">
    <property type="entry name" value="ATP-dependent zinc metalloprotease FtsH"/>
    <property type="match status" value="1"/>
</dbReference>
<evidence type="ECO:0000256" key="13">
    <source>
        <dbReference type="ARBA" id="ARBA00061570"/>
    </source>
</evidence>
<keyword evidence="5 14" id="KW-0479">Metal-binding</keyword>
<dbReference type="STRING" id="1798325.A2834_02525"/>
<dbReference type="Proteomes" id="UP000179251">
    <property type="component" value="Unassembled WGS sequence"/>
</dbReference>
<evidence type="ECO:0000313" key="18">
    <source>
        <dbReference type="Proteomes" id="UP000179251"/>
    </source>
</evidence>
<dbReference type="GO" id="GO:0006508">
    <property type="term" value="P:proteolysis"/>
    <property type="evidence" value="ECO:0007669"/>
    <property type="project" value="UniProtKB-KW"/>
</dbReference>
<dbReference type="InterPro" id="IPR003959">
    <property type="entry name" value="ATPase_AAA_core"/>
</dbReference>
<evidence type="ECO:0000256" key="5">
    <source>
        <dbReference type="ARBA" id="ARBA00022723"/>
    </source>
</evidence>
<gene>
    <name evidence="14" type="primary">ftsH</name>
    <name evidence="17" type="ORF">A2834_02525</name>
</gene>
<dbReference type="InterPro" id="IPR003960">
    <property type="entry name" value="ATPase_AAA_CS"/>
</dbReference>
<comment type="function">
    <text evidence="14">Acts as a processive, ATP-dependent zinc metallopeptidase for both cytoplasmic and membrane proteins. Plays a role in the quality control of integral membrane proteins.</text>
</comment>
<dbReference type="PANTHER" id="PTHR23076:SF97">
    <property type="entry name" value="ATP-DEPENDENT ZINC METALLOPROTEASE YME1L1"/>
    <property type="match status" value="1"/>
</dbReference>
<comment type="similarity">
    <text evidence="13 14">In the central section; belongs to the AAA ATPase family.</text>
</comment>
<evidence type="ECO:0000256" key="10">
    <source>
        <dbReference type="ARBA" id="ARBA00022989"/>
    </source>
</evidence>
<name>A0A1F5VHY5_9BACT</name>
<dbReference type="SUPFAM" id="SSF140990">
    <property type="entry name" value="FtsH protease domain-like"/>
    <property type="match status" value="1"/>
</dbReference>
<keyword evidence="9 14" id="KW-0067">ATP-binding</keyword>
<evidence type="ECO:0000256" key="11">
    <source>
        <dbReference type="ARBA" id="ARBA00023049"/>
    </source>
</evidence>
<dbReference type="EMBL" id="MFHD01000010">
    <property type="protein sequence ID" value="OGF62930.1"/>
    <property type="molecule type" value="Genomic_DNA"/>
</dbReference>
<comment type="similarity">
    <text evidence="2 14">In the C-terminal section; belongs to the peptidase M41 family.</text>
</comment>
<dbReference type="PROSITE" id="PS00674">
    <property type="entry name" value="AAA"/>
    <property type="match status" value="1"/>
</dbReference>
<dbReference type="GO" id="GO:0004176">
    <property type="term" value="F:ATP-dependent peptidase activity"/>
    <property type="evidence" value="ECO:0007669"/>
    <property type="project" value="InterPro"/>
</dbReference>
<evidence type="ECO:0000256" key="6">
    <source>
        <dbReference type="ARBA" id="ARBA00022741"/>
    </source>
</evidence>
<keyword evidence="7 14" id="KW-0378">Hydrolase</keyword>
<dbReference type="Gene3D" id="1.10.8.60">
    <property type="match status" value="1"/>
</dbReference>
<dbReference type="CDD" id="cd19501">
    <property type="entry name" value="RecA-like_FtsH"/>
    <property type="match status" value="1"/>
</dbReference>
<keyword evidence="10 14" id="KW-1133">Transmembrane helix</keyword>
<feature type="active site" evidence="14">
    <location>
        <position position="344"/>
    </location>
</feature>
<keyword evidence="8 14" id="KW-0862">Zinc</keyword>
<keyword evidence="12 14" id="KW-0472">Membrane</keyword>
<dbReference type="GO" id="GO:0004222">
    <property type="term" value="F:metalloendopeptidase activity"/>
    <property type="evidence" value="ECO:0007669"/>
    <property type="project" value="InterPro"/>
</dbReference>
<dbReference type="Pfam" id="PF17862">
    <property type="entry name" value="AAA_lid_3"/>
    <property type="match status" value="1"/>
</dbReference>
<evidence type="ECO:0000256" key="4">
    <source>
        <dbReference type="ARBA" id="ARBA00022692"/>
    </source>
</evidence>
<protein>
    <recommendedName>
        <fullName evidence="14">ATP-dependent zinc metalloprotease FtsH</fullName>
        <ecNumber evidence="14">3.4.24.-</ecNumber>
    </recommendedName>
</protein>
<dbReference type="SUPFAM" id="SSF52540">
    <property type="entry name" value="P-loop containing nucleoside triphosphate hydrolases"/>
    <property type="match status" value="1"/>
</dbReference>
<dbReference type="GO" id="GO:0005524">
    <property type="term" value="F:ATP binding"/>
    <property type="evidence" value="ECO:0007669"/>
    <property type="project" value="UniProtKB-UniRule"/>
</dbReference>
<dbReference type="SMART" id="SM00382">
    <property type="entry name" value="AAA"/>
    <property type="match status" value="1"/>
</dbReference>
<evidence type="ECO:0000256" key="7">
    <source>
        <dbReference type="ARBA" id="ARBA00022801"/>
    </source>
</evidence>
<reference evidence="17 18" key="1">
    <citation type="journal article" date="2016" name="Nat. Commun.">
        <title>Thousands of microbial genomes shed light on interconnected biogeochemical processes in an aquifer system.</title>
        <authorList>
            <person name="Anantharaman K."/>
            <person name="Brown C.T."/>
            <person name="Hug L.A."/>
            <person name="Sharon I."/>
            <person name="Castelle C.J."/>
            <person name="Probst A.J."/>
            <person name="Thomas B.C."/>
            <person name="Singh A."/>
            <person name="Wilkins M.J."/>
            <person name="Karaoz U."/>
            <person name="Brodie E.L."/>
            <person name="Williams K.H."/>
            <person name="Hubbard S.S."/>
            <person name="Banfield J.F."/>
        </authorList>
    </citation>
    <scope>NUCLEOTIDE SEQUENCE [LARGE SCALE GENOMIC DNA]</scope>
</reference>
<evidence type="ECO:0000259" key="16">
    <source>
        <dbReference type="SMART" id="SM00382"/>
    </source>
</evidence>
<dbReference type="Pfam" id="PF00004">
    <property type="entry name" value="AAA"/>
    <property type="match status" value="1"/>
</dbReference>
<feature type="binding site" evidence="14">
    <location>
        <position position="347"/>
    </location>
    <ligand>
        <name>Zn(2+)</name>
        <dbReference type="ChEBI" id="CHEBI:29105"/>
        <note>catalytic</note>
    </ligand>
</feature>
<evidence type="ECO:0000256" key="14">
    <source>
        <dbReference type="HAMAP-Rule" id="MF_01458"/>
    </source>
</evidence>
<keyword evidence="4 14" id="KW-0812">Transmembrane</keyword>
<comment type="subcellular location">
    <subcellularLocation>
        <location evidence="14">Cell membrane</location>
        <topology evidence="14">Multi-pass membrane protein</topology>
        <orientation evidence="14">Cytoplasmic side</orientation>
    </subcellularLocation>
    <subcellularLocation>
        <location evidence="1">Membrane</location>
    </subcellularLocation>
</comment>
<comment type="similarity">
    <text evidence="15">Belongs to the AAA ATPase family.</text>
</comment>
<dbReference type="GO" id="GO:0030163">
    <property type="term" value="P:protein catabolic process"/>
    <property type="evidence" value="ECO:0007669"/>
    <property type="project" value="UniProtKB-UniRule"/>
</dbReference>
<keyword evidence="6 14" id="KW-0547">Nucleotide-binding</keyword>
<accession>A0A1F5VHY5</accession>
<keyword evidence="11 14" id="KW-0482">Metalloprotease</keyword>
<evidence type="ECO:0000256" key="3">
    <source>
        <dbReference type="ARBA" id="ARBA00022670"/>
    </source>
</evidence>
<feature type="domain" description="AAA+ ATPase" evidence="16">
    <location>
        <begin position="115"/>
        <end position="252"/>
    </location>
</feature>
<dbReference type="Pfam" id="PF01434">
    <property type="entry name" value="Peptidase_M41"/>
    <property type="match status" value="1"/>
</dbReference>
<proteinExistence type="inferred from homology"/>
<feature type="binding site" evidence="14">
    <location>
        <begin position="123"/>
        <end position="130"/>
    </location>
    <ligand>
        <name>ATP</name>
        <dbReference type="ChEBI" id="CHEBI:30616"/>
    </ligand>
</feature>
<dbReference type="HAMAP" id="MF_01458">
    <property type="entry name" value="FtsH"/>
    <property type="match status" value="1"/>
</dbReference>
<dbReference type="InterPro" id="IPR005936">
    <property type="entry name" value="FtsH"/>
</dbReference>
<organism evidence="17 18">
    <name type="scientific">Candidatus Giovannonibacteria bacterium RIFCSPHIGHO2_01_FULL_45_23</name>
    <dbReference type="NCBI Taxonomy" id="1798325"/>
    <lineage>
        <taxon>Bacteria</taxon>
        <taxon>Candidatus Giovannoniibacteriota</taxon>
    </lineage>
</organism>
<comment type="caution">
    <text evidence="14">Lacks conserved residue(s) required for the propagation of feature annotation.</text>
</comment>
<evidence type="ECO:0000313" key="17">
    <source>
        <dbReference type="EMBL" id="OGF62930.1"/>
    </source>
</evidence>
<dbReference type="FunFam" id="1.10.8.60:FF:000001">
    <property type="entry name" value="ATP-dependent zinc metalloprotease FtsH"/>
    <property type="match status" value="1"/>
</dbReference>
<evidence type="ECO:0000256" key="9">
    <source>
        <dbReference type="ARBA" id="ARBA00022840"/>
    </source>
</evidence>
<feature type="transmembrane region" description="Helical" evidence="14">
    <location>
        <begin position="15"/>
        <end position="48"/>
    </location>
</feature>
<dbReference type="Gene3D" id="1.20.58.760">
    <property type="entry name" value="Peptidase M41"/>
    <property type="match status" value="1"/>
</dbReference>
<comment type="subunit">
    <text evidence="14">Homohexamer.</text>
</comment>
<dbReference type="AlphaFoldDB" id="A0A1F5VHY5"/>
<dbReference type="InterPro" id="IPR041569">
    <property type="entry name" value="AAA_lid_3"/>
</dbReference>
<feature type="binding site" evidence="14">
    <location>
        <position position="419"/>
    </location>
    <ligand>
        <name>Zn(2+)</name>
        <dbReference type="ChEBI" id="CHEBI:29105"/>
        <note>catalytic</note>
    </ligand>
</feature>
<dbReference type="InterPro" id="IPR037219">
    <property type="entry name" value="Peptidase_M41-like"/>
</dbReference>
<dbReference type="InterPro" id="IPR003593">
    <property type="entry name" value="AAA+_ATPase"/>
</dbReference>
<sequence>MNRKHGMNQKHGPNWVWLAVGLMIAVVMWLPVWFALTAMFVILFSWFARQLSGSLGGKIDEVMSFGKSRAKLLREDGARVTFEDVAGVEEAKEELLEVIEFLRDPSKFTKLGGRLPKGCLLIGPPGTGKTLLARAVAGEADVPFLSIVGSGFVEMFVGVGASRVRDMFAEAKAHAPCIIFIDELDAIGKSRSALSSHGEQEQTLNQLLAEMDGFETDQGVIIMAATNRPEVLDPALLRAGRFDRHIIVPLPDVNGRKAILEVHARKIQLSDGVNLEVVARSTPGCSGADLASILNEAALFAARRQKKAVDSSDLEMATDKVIMGMERKSLVLSAETKRTTAYHEAGHALVAKFTEGADPVHKVSIIPRGMALGVTQQLPIDDKQAYTKAYLEGQLAILFGGREAEKVFLNQMSTGAANDIEKASEIAQRMVEEWGMSDAVGPIKWSSAFRHSFLGTQIPERVKNYSEETARKIDEEVKRIVSEARNRAENILKERKQEAMLIAEKLLEKETLDGAEIDEIIKTIKG</sequence>